<dbReference type="AlphaFoldDB" id="M7TRT3"/>
<evidence type="ECO:0000313" key="4">
    <source>
        <dbReference type="Proteomes" id="UP000012174"/>
    </source>
</evidence>
<gene>
    <name evidence="3" type="ORF">UCREL1_3617</name>
</gene>
<name>M7TRT3_EUTLA</name>
<feature type="region of interest" description="Disordered" evidence="2">
    <location>
        <begin position="508"/>
        <end position="612"/>
    </location>
</feature>
<evidence type="ECO:0000256" key="2">
    <source>
        <dbReference type="SAM" id="MobiDB-lite"/>
    </source>
</evidence>
<feature type="compositionally biased region" description="Acidic residues" evidence="2">
    <location>
        <begin position="647"/>
        <end position="656"/>
    </location>
</feature>
<feature type="coiled-coil region" evidence="1">
    <location>
        <begin position="407"/>
        <end position="434"/>
    </location>
</feature>
<feature type="compositionally biased region" description="Basic and acidic residues" evidence="2">
    <location>
        <begin position="549"/>
        <end position="562"/>
    </location>
</feature>
<proteinExistence type="predicted"/>
<dbReference type="EMBL" id="KB706095">
    <property type="protein sequence ID" value="EMR69385.1"/>
    <property type="molecule type" value="Genomic_DNA"/>
</dbReference>
<feature type="region of interest" description="Disordered" evidence="2">
    <location>
        <begin position="628"/>
        <end position="656"/>
    </location>
</feature>
<keyword evidence="1" id="KW-0175">Coiled coil</keyword>
<organism evidence="3 4">
    <name type="scientific">Eutypa lata (strain UCR-EL1)</name>
    <name type="common">Grapevine dieback disease fungus</name>
    <name type="synonym">Eutypa armeniacae</name>
    <dbReference type="NCBI Taxonomy" id="1287681"/>
    <lineage>
        <taxon>Eukaryota</taxon>
        <taxon>Fungi</taxon>
        <taxon>Dikarya</taxon>
        <taxon>Ascomycota</taxon>
        <taxon>Pezizomycotina</taxon>
        <taxon>Sordariomycetes</taxon>
        <taxon>Xylariomycetidae</taxon>
        <taxon>Xylariales</taxon>
        <taxon>Diatrypaceae</taxon>
        <taxon>Eutypa</taxon>
    </lineage>
</organism>
<dbReference type="KEGG" id="ela:UCREL1_3617"/>
<dbReference type="HOGENOM" id="CLU_417979_0_0_1"/>
<protein>
    <submittedName>
        <fullName evidence="3">Uncharacterized protein</fullName>
    </submittedName>
</protein>
<accession>M7TRT3</accession>
<dbReference type="Proteomes" id="UP000012174">
    <property type="component" value="Unassembled WGS sequence"/>
</dbReference>
<feature type="compositionally biased region" description="Polar residues" evidence="2">
    <location>
        <begin position="238"/>
        <end position="253"/>
    </location>
</feature>
<sequence length="656" mass="72535">MKTSTLLFSAKAFPNREFNYGADEIISENEYKRRVKGMKIRWENVQMPDIEDITPPGSAPSRYKKLREADEVVVGDTKDSKEWIRRLINEHPPSPEFALFDILQKATKIQPMRTNSDTKLWIDTMIKLKLVIEEGHDLNWADNATTSYHLPALESCEMLRIYGDAQSGFGTWPTLLKERLYQVGAGWVCIPAKDRVIPLYWKHYCDTNKIQYKEAIPGHEPSKRTPRSSRTKEVTPVMASSSRSPVGVDSQTSSPPLDLTIDHLLQRKDEVDFELKALSDPWQQKRVGFKGFLAKDNAANTLDKLKENVVLLVKTVDKKFKHDKIMLKHLCEATKLDTLLDNSFASMVETAMAEIQGRSVTKKDLQGLVKSEDMGKHVSAVLGDHHDDGQTLFGGMHEVVCTLKDTVQQQNTTIDDLNGKLKLQETKLGELEDIQAQMKAALEGLKPKSQDSQGPIIGQMNTSSRPHGSGQRLNAASSSHNASTSFRGKSQDLLGPFSKVSAAALPDNSVQGSGTLKHNLSTSEPPAKKRRRLVSRRQYLGNDSSGSAPKDDSSRLSVDGKKSSGGKHGRLGITRKGLDCGPKAGVGSVSKSTFTAPSVTSDVSHAAEEPEETSLFLCKKSYERLLSEDEGKEATIGESEPELPLLSDDDDSEIHA</sequence>
<reference evidence="4" key="1">
    <citation type="journal article" date="2013" name="Genome Announc.">
        <title>Draft genome sequence of the grapevine dieback fungus Eutypa lata UCR-EL1.</title>
        <authorList>
            <person name="Blanco-Ulate B."/>
            <person name="Rolshausen P.E."/>
            <person name="Cantu D."/>
        </authorList>
    </citation>
    <scope>NUCLEOTIDE SEQUENCE [LARGE SCALE GENOMIC DNA]</scope>
    <source>
        <strain evidence="4">UCR-EL1</strain>
    </source>
</reference>
<feature type="region of interest" description="Disordered" evidence="2">
    <location>
        <begin position="216"/>
        <end position="253"/>
    </location>
</feature>
<feature type="region of interest" description="Disordered" evidence="2">
    <location>
        <begin position="445"/>
        <end position="490"/>
    </location>
</feature>
<feature type="compositionally biased region" description="Polar residues" evidence="2">
    <location>
        <begin position="508"/>
        <end position="524"/>
    </location>
</feature>
<keyword evidence="4" id="KW-1185">Reference proteome</keyword>
<feature type="compositionally biased region" description="Low complexity" evidence="2">
    <location>
        <begin position="474"/>
        <end position="485"/>
    </location>
</feature>
<evidence type="ECO:0000313" key="3">
    <source>
        <dbReference type="EMBL" id="EMR69385.1"/>
    </source>
</evidence>
<evidence type="ECO:0000256" key="1">
    <source>
        <dbReference type="SAM" id="Coils"/>
    </source>
</evidence>
<dbReference type="OrthoDB" id="4778794at2759"/>
<feature type="compositionally biased region" description="Polar residues" evidence="2">
    <location>
        <begin position="589"/>
        <end position="603"/>
    </location>
</feature>